<organism evidence="1 2">
    <name type="scientific">Aspergillus luchuensis (strain CBS 106.47)</name>
    <dbReference type="NCBI Taxonomy" id="1137211"/>
    <lineage>
        <taxon>Eukaryota</taxon>
        <taxon>Fungi</taxon>
        <taxon>Dikarya</taxon>
        <taxon>Ascomycota</taxon>
        <taxon>Pezizomycotina</taxon>
        <taxon>Eurotiomycetes</taxon>
        <taxon>Eurotiomycetidae</taxon>
        <taxon>Eurotiales</taxon>
        <taxon>Aspergillaceae</taxon>
        <taxon>Aspergillus</taxon>
        <taxon>Aspergillus subgen. Circumdati</taxon>
    </lineage>
</organism>
<dbReference type="EMBL" id="KV878260">
    <property type="protein sequence ID" value="OJZ80148.1"/>
    <property type="molecule type" value="Genomic_DNA"/>
</dbReference>
<dbReference type="Proteomes" id="UP000184063">
    <property type="component" value="Unassembled WGS sequence"/>
</dbReference>
<protein>
    <submittedName>
        <fullName evidence="1">Uncharacterized protein</fullName>
    </submittedName>
</protein>
<dbReference type="VEuPathDB" id="FungiDB:ASPFODRAFT_464994"/>
<reference evidence="2" key="1">
    <citation type="journal article" date="2017" name="Genome Biol.">
        <title>Comparative genomics reveals high biological diversity and specific adaptations in the industrially and medically important fungal genus Aspergillus.</title>
        <authorList>
            <person name="de Vries R.P."/>
            <person name="Riley R."/>
            <person name="Wiebenga A."/>
            <person name="Aguilar-Osorio G."/>
            <person name="Amillis S."/>
            <person name="Uchima C.A."/>
            <person name="Anderluh G."/>
            <person name="Asadollahi M."/>
            <person name="Askin M."/>
            <person name="Barry K."/>
            <person name="Battaglia E."/>
            <person name="Bayram O."/>
            <person name="Benocci T."/>
            <person name="Braus-Stromeyer S.A."/>
            <person name="Caldana C."/>
            <person name="Canovas D."/>
            <person name="Cerqueira G.C."/>
            <person name="Chen F."/>
            <person name="Chen W."/>
            <person name="Choi C."/>
            <person name="Clum A."/>
            <person name="Dos Santos R.A."/>
            <person name="Damasio A.R."/>
            <person name="Diallinas G."/>
            <person name="Emri T."/>
            <person name="Fekete E."/>
            <person name="Flipphi M."/>
            <person name="Freyberg S."/>
            <person name="Gallo A."/>
            <person name="Gournas C."/>
            <person name="Habgood R."/>
            <person name="Hainaut M."/>
            <person name="Harispe M.L."/>
            <person name="Henrissat B."/>
            <person name="Hilden K.S."/>
            <person name="Hope R."/>
            <person name="Hossain A."/>
            <person name="Karabika E."/>
            <person name="Karaffa L."/>
            <person name="Karanyi Z."/>
            <person name="Krasevec N."/>
            <person name="Kuo A."/>
            <person name="Kusch H."/>
            <person name="LaButti K."/>
            <person name="Lagendijk E.L."/>
            <person name="Lapidus A."/>
            <person name="Levasseur A."/>
            <person name="Lindquist E."/>
            <person name="Lipzen A."/>
            <person name="Logrieco A.F."/>
            <person name="MacCabe A."/>
            <person name="Maekelae M.R."/>
            <person name="Malavazi I."/>
            <person name="Melin P."/>
            <person name="Meyer V."/>
            <person name="Mielnichuk N."/>
            <person name="Miskei M."/>
            <person name="Molnar A.P."/>
            <person name="Mule G."/>
            <person name="Ngan C.Y."/>
            <person name="Orejas M."/>
            <person name="Orosz E."/>
            <person name="Ouedraogo J.P."/>
            <person name="Overkamp K.M."/>
            <person name="Park H.-S."/>
            <person name="Perrone G."/>
            <person name="Piumi F."/>
            <person name="Punt P.J."/>
            <person name="Ram A.F."/>
            <person name="Ramon A."/>
            <person name="Rauscher S."/>
            <person name="Record E."/>
            <person name="Riano-Pachon D.M."/>
            <person name="Robert V."/>
            <person name="Roehrig J."/>
            <person name="Ruller R."/>
            <person name="Salamov A."/>
            <person name="Salih N.S."/>
            <person name="Samson R.A."/>
            <person name="Sandor E."/>
            <person name="Sanguinetti M."/>
            <person name="Schuetze T."/>
            <person name="Sepcic K."/>
            <person name="Shelest E."/>
            <person name="Sherlock G."/>
            <person name="Sophianopoulou V."/>
            <person name="Squina F.M."/>
            <person name="Sun H."/>
            <person name="Susca A."/>
            <person name="Todd R.B."/>
            <person name="Tsang A."/>
            <person name="Unkles S.E."/>
            <person name="van de Wiele N."/>
            <person name="van Rossen-Uffink D."/>
            <person name="Oliveira J.V."/>
            <person name="Vesth T.C."/>
            <person name="Visser J."/>
            <person name="Yu J.-H."/>
            <person name="Zhou M."/>
            <person name="Andersen M.R."/>
            <person name="Archer D.B."/>
            <person name="Baker S.E."/>
            <person name="Benoit I."/>
            <person name="Brakhage A.A."/>
            <person name="Braus G.H."/>
            <person name="Fischer R."/>
            <person name="Frisvad J.C."/>
            <person name="Goldman G.H."/>
            <person name="Houbraken J."/>
            <person name="Oakley B."/>
            <person name="Pocsi I."/>
            <person name="Scazzocchio C."/>
            <person name="Seiboth B."/>
            <person name="vanKuyk P.A."/>
            <person name="Wortman J."/>
            <person name="Dyer P.S."/>
            <person name="Grigoriev I.V."/>
        </authorList>
    </citation>
    <scope>NUCLEOTIDE SEQUENCE [LARGE SCALE GENOMIC DNA]</scope>
    <source>
        <strain evidence="2">CBS 106.47</strain>
    </source>
</reference>
<name>A0A1M3T093_ASPLC</name>
<dbReference type="AlphaFoldDB" id="A0A1M3T093"/>
<gene>
    <name evidence="1" type="ORF">ASPFODRAFT_464994</name>
</gene>
<evidence type="ECO:0000313" key="1">
    <source>
        <dbReference type="EMBL" id="OJZ80148.1"/>
    </source>
</evidence>
<proteinExistence type="predicted"/>
<evidence type="ECO:0000313" key="2">
    <source>
        <dbReference type="Proteomes" id="UP000184063"/>
    </source>
</evidence>
<accession>A0A1M3T093</accession>
<sequence length="104" mass="11411">MPGLLNMDKLARSGDHQIQQGRPNSLPAMGLNSETNISRLMEEVQDQSSWMLLFSSAYRDSTHQGVSLPSSEEIDYALSLQSSLLAALQQSRAILSRPVVLAPQ</sequence>